<evidence type="ECO:0000256" key="5">
    <source>
        <dbReference type="ARBA" id="ARBA00023187"/>
    </source>
</evidence>
<dbReference type="GO" id="GO:0000398">
    <property type="term" value="P:mRNA splicing, via spliceosome"/>
    <property type="evidence" value="ECO:0007669"/>
    <property type="project" value="UniProtKB-UniRule"/>
</dbReference>
<proteinExistence type="inferred from homology"/>
<accession>A0A060TAZ0</accession>
<evidence type="ECO:0000256" key="2">
    <source>
        <dbReference type="ARBA" id="ARBA00006164"/>
    </source>
</evidence>
<comment type="similarity">
    <text evidence="2 7">Belongs to the PRP38 family.</text>
</comment>
<name>A0A060TAZ0_BLAAD</name>
<comment type="subcellular location">
    <subcellularLocation>
        <location evidence="1 7">Nucleus</location>
    </subcellularLocation>
</comment>
<gene>
    <name evidence="9" type="ORF">GNLVRS02_ARAD1D30272g</name>
</gene>
<comment type="function">
    <text evidence="7">Required for pre-mRNA splicing.</text>
</comment>
<feature type="compositionally biased region" description="Acidic residues" evidence="8">
    <location>
        <begin position="191"/>
        <end position="204"/>
    </location>
</feature>
<evidence type="ECO:0000256" key="3">
    <source>
        <dbReference type="ARBA" id="ARBA00022664"/>
    </source>
</evidence>
<dbReference type="PANTHER" id="PTHR23142">
    <property type="entry name" value="PRE-MRNA-SPLICING FACTOR 38A-RELATED"/>
    <property type="match status" value="1"/>
</dbReference>
<keyword evidence="5 7" id="KW-0508">mRNA splicing</keyword>
<evidence type="ECO:0000256" key="6">
    <source>
        <dbReference type="ARBA" id="ARBA00023242"/>
    </source>
</evidence>
<dbReference type="Pfam" id="PF03371">
    <property type="entry name" value="PRP38"/>
    <property type="match status" value="1"/>
</dbReference>
<feature type="region of interest" description="Disordered" evidence="8">
    <location>
        <begin position="182"/>
        <end position="204"/>
    </location>
</feature>
<organism evidence="9">
    <name type="scientific">Blastobotrys adeninivorans</name>
    <name type="common">Yeast</name>
    <name type="synonym">Arxula adeninivorans</name>
    <dbReference type="NCBI Taxonomy" id="409370"/>
    <lineage>
        <taxon>Eukaryota</taxon>
        <taxon>Fungi</taxon>
        <taxon>Dikarya</taxon>
        <taxon>Ascomycota</taxon>
        <taxon>Saccharomycotina</taxon>
        <taxon>Dipodascomycetes</taxon>
        <taxon>Dipodascales</taxon>
        <taxon>Trichomonascaceae</taxon>
        <taxon>Blastobotrys</taxon>
    </lineage>
</organism>
<protein>
    <recommendedName>
        <fullName evidence="7">Pre-mRNA-splicing factor 38</fullName>
    </recommendedName>
</protein>
<keyword evidence="4 7" id="KW-0747">Spliceosome</keyword>
<evidence type="ECO:0000256" key="8">
    <source>
        <dbReference type="SAM" id="MobiDB-lite"/>
    </source>
</evidence>
<evidence type="ECO:0000256" key="4">
    <source>
        <dbReference type="ARBA" id="ARBA00022728"/>
    </source>
</evidence>
<dbReference type="PhylomeDB" id="A0A060TAZ0"/>
<reference evidence="9" key="2">
    <citation type="submission" date="2014-06" db="EMBL/GenBank/DDBJ databases">
        <title>The complete genome of Blastobotrys (Arxula) adeninivorans LS3 - a yeast of biotechnological interest.</title>
        <authorList>
            <person name="Kunze G."/>
            <person name="Gaillardin C."/>
            <person name="Czernicka M."/>
            <person name="Durrens P."/>
            <person name="Martin T."/>
            <person name="Boer E."/>
            <person name="Gabaldon T."/>
            <person name="Cruz J."/>
            <person name="Talla E."/>
            <person name="Marck C."/>
            <person name="Goffeau A."/>
            <person name="Barbe V."/>
            <person name="Baret P."/>
            <person name="Baronian K."/>
            <person name="Beier S."/>
            <person name="Bleykasten C."/>
            <person name="Bode R."/>
            <person name="Casaregola S."/>
            <person name="Despons L."/>
            <person name="Fairhead C."/>
            <person name="Giersberg M."/>
            <person name="Gierski P."/>
            <person name="Hahnel U."/>
            <person name="Hartmann A."/>
            <person name="Jankowska D."/>
            <person name="Jubin C."/>
            <person name="Jung P."/>
            <person name="Lafontaine I."/>
            <person name="Leh-Louis V."/>
            <person name="Lemaire M."/>
            <person name="Marcet-Houben M."/>
            <person name="Mascher M."/>
            <person name="Morel G."/>
            <person name="Richard G.-F."/>
            <person name="Riechen J."/>
            <person name="Sacerdot C."/>
            <person name="Sarkar A."/>
            <person name="Savel G."/>
            <person name="Schacherer J."/>
            <person name="Sherman D."/>
            <person name="Straub M.-L."/>
            <person name="Stein N."/>
            <person name="Thierry A."/>
            <person name="Trautwein-Schult A."/>
            <person name="Westhof E."/>
            <person name="Worch S."/>
            <person name="Dujon B."/>
            <person name="Souciet J.-L."/>
            <person name="Wincker P."/>
            <person name="Scholz U."/>
            <person name="Neuveglise N."/>
        </authorList>
    </citation>
    <scope>NUCLEOTIDE SEQUENCE</scope>
    <source>
        <strain evidence="9">LS3</strain>
    </source>
</reference>
<evidence type="ECO:0000256" key="7">
    <source>
        <dbReference type="RuleBase" id="RU367025"/>
    </source>
</evidence>
<sequence>MSEYIVDRGMVQGVTAQGVNPATLIEKITRERMYESRYWKEECFGLDAATLCDRAVELKFIGGNYGSNLTVSPFLCLLFKMIQLSPEREIILEYLNQEDFKYLRALAAMYIRIFFRPHEVFQLLEPLLADYRKLRLRSGNQVTLTHMDEFIDALLTQQRVCDTTLPRLPKRIALEDMEQLEPRESALQSELESDSDSNSDGGDG</sequence>
<dbReference type="EMBL" id="HG937694">
    <property type="protein sequence ID" value="CDP38240.1"/>
    <property type="molecule type" value="Genomic_DNA"/>
</dbReference>
<keyword evidence="3 7" id="KW-0507">mRNA processing</keyword>
<reference evidence="9" key="1">
    <citation type="submission" date="2014-02" db="EMBL/GenBank/DDBJ databases">
        <authorList>
            <person name="Genoscope - CEA"/>
        </authorList>
    </citation>
    <scope>NUCLEOTIDE SEQUENCE</scope>
    <source>
        <strain evidence="9">LS3</strain>
    </source>
</reference>
<dbReference type="GO" id="GO:0005681">
    <property type="term" value="C:spliceosomal complex"/>
    <property type="evidence" value="ECO:0007669"/>
    <property type="project" value="UniProtKB-KW"/>
</dbReference>
<evidence type="ECO:0000313" key="9">
    <source>
        <dbReference type="EMBL" id="CDP38240.1"/>
    </source>
</evidence>
<evidence type="ECO:0000256" key="1">
    <source>
        <dbReference type="ARBA" id="ARBA00004123"/>
    </source>
</evidence>
<keyword evidence="6 7" id="KW-0539">Nucleus</keyword>
<dbReference type="InterPro" id="IPR005037">
    <property type="entry name" value="PRP38"/>
</dbReference>
<dbReference type="AlphaFoldDB" id="A0A060TAZ0"/>